<organism evidence="2 3">
    <name type="scientific">Tupavirus sp</name>
    <dbReference type="NCBI Taxonomy" id="2809944"/>
    <lineage>
        <taxon>Viruses</taxon>
        <taxon>Riboviria</taxon>
        <taxon>Orthornavirae</taxon>
        <taxon>Negarnaviricota</taxon>
        <taxon>Haploviricotina</taxon>
        <taxon>Monjiviricetes</taxon>
        <taxon>Mononegavirales</taxon>
        <taxon>Rhabdoviridae</taxon>
        <taxon>Alpharhabdovirinae</taxon>
        <taxon>Tupavirus</taxon>
    </lineage>
</organism>
<dbReference type="Proteomes" id="UP001268636">
    <property type="component" value="Segment"/>
</dbReference>
<feature type="transmembrane region" description="Helical" evidence="1">
    <location>
        <begin position="34"/>
        <end position="51"/>
    </location>
</feature>
<name>A0AAE9ZZB7_9RHAB</name>
<keyword evidence="3" id="KW-1185">Reference proteome</keyword>
<sequence>MVGEILLLGLCYLSGRRAFWGCLLYLMGHYQVLYYPLILVYFAVWWIFYYAPFSAYNLVLGAFQDSLNEFYKEDRAEDFQIEPYFYRRARLN</sequence>
<proteinExistence type="predicted"/>
<evidence type="ECO:0000313" key="3">
    <source>
        <dbReference type="Proteomes" id="UP001268636"/>
    </source>
</evidence>
<accession>A0AAE9ZZB7</accession>
<keyword evidence="1" id="KW-1133">Transmembrane helix</keyword>
<evidence type="ECO:0000256" key="1">
    <source>
        <dbReference type="SAM" id="Phobius"/>
    </source>
</evidence>
<evidence type="ECO:0000313" key="2">
    <source>
        <dbReference type="EMBL" id="WAD86932.1"/>
    </source>
</evidence>
<dbReference type="EMBL" id="OL774829">
    <property type="protein sequence ID" value="WAD86932.1"/>
    <property type="molecule type" value="Viral_cRNA"/>
</dbReference>
<keyword evidence="1" id="KW-0812">Transmembrane</keyword>
<keyword evidence="1" id="KW-0472">Membrane</keyword>
<protein>
    <submittedName>
        <fullName evidence="2">Uncharacterized protein</fullName>
    </submittedName>
</protein>
<reference evidence="2" key="1">
    <citation type="submission" date="2021-12" db="EMBL/GenBank/DDBJ databases">
        <authorList>
            <person name="Ashraf S."/>
            <person name="Love H."/>
            <person name="Burton C."/>
            <person name="Carmichael S."/>
            <person name="Filipe A.D."/>
            <person name="Roddy S."/>
            <person name="Smollett K."/>
            <person name="Summers S."/>
            <person name="Tong L."/>
            <person name="Richards K.S."/>
            <person name="Thomson E.C."/>
        </authorList>
    </citation>
    <scope>NUCLEOTIDE SEQUENCE</scope>
    <source>
        <strain evidence="2">SB8301</strain>
    </source>
</reference>